<dbReference type="Proteomes" id="UP001230005">
    <property type="component" value="Unassembled WGS sequence"/>
</dbReference>
<name>A0ABT9ZW81_9BACI</name>
<evidence type="ECO:0000313" key="1">
    <source>
        <dbReference type="EMBL" id="MDQ0255484.1"/>
    </source>
</evidence>
<proteinExistence type="predicted"/>
<gene>
    <name evidence="1" type="ORF">J2S74_002866</name>
</gene>
<keyword evidence="2" id="KW-1185">Reference proteome</keyword>
<evidence type="ECO:0000313" key="2">
    <source>
        <dbReference type="Proteomes" id="UP001230005"/>
    </source>
</evidence>
<reference evidence="1 2" key="1">
    <citation type="submission" date="2023-07" db="EMBL/GenBank/DDBJ databases">
        <title>Genomic Encyclopedia of Type Strains, Phase IV (KMG-IV): sequencing the most valuable type-strain genomes for metagenomic binning, comparative biology and taxonomic classification.</title>
        <authorList>
            <person name="Goeker M."/>
        </authorList>
    </citation>
    <scope>NUCLEOTIDE SEQUENCE [LARGE SCALE GENOMIC DNA]</scope>
    <source>
        <strain evidence="1 2">DSM 9768</strain>
    </source>
</reference>
<sequence>MSDITTSLSTFMKVALTAVIIVALLFGVAYSMIEVKTDEYEGHIRDLQLINNNE</sequence>
<dbReference type="RefSeq" id="WP_307326414.1">
    <property type="nucleotide sequence ID" value="NZ_JAUSUG010000011.1"/>
</dbReference>
<organism evidence="1 2">
    <name type="scientific">Evansella vedderi</name>
    <dbReference type="NCBI Taxonomy" id="38282"/>
    <lineage>
        <taxon>Bacteria</taxon>
        <taxon>Bacillati</taxon>
        <taxon>Bacillota</taxon>
        <taxon>Bacilli</taxon>
        <taxon>Bacillales</taxon>
        <taxon>Bacillaceae</taxon>
        <taxon>Evansella</taxon>
    </lineage>
</organism>
<accession>A0ABT9ZW81</accession>
<comment type="caution">
    <text evidence="1">The sequence shown here is derived from an EMBL/GenBank/DDBJ whole genome shotgun (WGS) entry which is preliminary data.</text>
</comment>
<protein>
    <submittedName>
        <fullName evidence="1">Succinate dehydrogenase hydrophobic anchor subunit</fullName>
    </submittedName>
</protein>
<dbReference type="EMBL" id="JAUSUG010000011">
    <property type="protein sequence ID" value="MDQ0255484.1"/>
    <property type="molecule type" value="Genomic_DNA"/>
</dbReference>